<proteinExistence type="predicted"/>
<dbReference type="OrthoDB" id="384891at2"/>
<keyword evidence="1" id="KW-0805">Transcription regulation</keyword>
<evidence type="ECO:0000256" key="3">
    <source>
        <dbReference type="ARBA" id="ARBA00023163"/>
    </source>
</evidence>
<evidence type="ECO:0000313" key="5">
    <source>
        <dbReference type="EMBL" id="KRM61286.1"/>
    </source>
</evidence>
<evidence type="ECO:0000256" key="1">
    <source>
        <dbReference type="ARBA" id="ARBA00023015"/>
    </source>
</evidence>
<keyword evidence="2" id="KW-0238">DNA-binding</keyword>
<keyword evidence="3" id="KW-0804">Transcription</keyword>
<organism evidence="5 6">
    <name type="scientific">Paucilactobacillus vaccinostercus DSM 20634</name>
    <dbReference type="NCBI Taxonomy" id="1423813"/>
    <lineage>
        <taxon>Bacteria</taxon>
        <taxon>Bacillati</taxon>
        <taxon>Bacillota</taxon>
        <taxon>Bacilli</taxon>
        <taxon>Lactobacillales</taxon>
        <taxon>Lactobacillaceae</taxon>
        <taxon>Paucilactobacillus</taxon>
    </lineage>
</organism>
<dbReference type="GO" id="GO:0003677">
    <property type="term" value="F:DNA binding"/>
    <property type="evidence" value="ECO:0007669"/>
    <property type="project" value="UniProtKB-KW"/>
</dbReference>
<dbReference type="RefSeq" id="WP_057779164.1">
    <property type="nucleotide sequence ID" value="NZ_AYYY01000029.1"/>
</dbReference>
<feature type="domain" description="HTH marR-type" evidence="4">
    <location>
        <begin position="2"/>
        <end position="136"/>
    </location>
</feature>
<accession>A0A0R2ACC7</accession>
<dbReference type="InterPro" id="IPR036388">
    <property type="entry name" value="WH-like_DNA-bd_sf"/>
</dbReference>
<dbReference type="SMART" id="SM00347">
    <property type="entry name" value="HTH_MARR"/>
    <property type="match status" value="1"/>
</dbReference>
<dbReference type="STRING" id="1423813.FC26_GL001834"/>
<evidence type="ECO:0000313" key="6">
    <source>
        <dbReference type="Proteomes" id="UP000051733"/>
    </source>
</evidence>
<protein>
    <submittedName>
        <fullName evidence="5">MarR family transcriptional regulator</fullName>
    </submittedName>
</protein>
<dbReference type="PROSITE" id="PS50995">
    <property type="entry name" value="HTH_MARR_2"/>
    <property type="match status" value="1"/>
</dbReference>
<evidence type="ECO:0000256" key="2">
    <source>
        <dbReference type="ARBA" id="ARBA00023125"/>
    </source>
</evidence>
<dbReference type="PATRIC" id="fig|1423813.3.peg.1864"/>
<reference evidence="5 6" key="1">
    <citation type="journal article" date="2015" name="Genome Announc.">
        <title>Expanding the biotechnology potential of lactobacilli through comparative genomics of 213 strains and associated genera.</title>
        <authorList>
            <person name="Sun Z."/>
            <person name="Harris H.M."/>
            <person name="McCann A."/>
            <person name="Guo C."/>
            <person name="Argimon S."/>
            <person name="Zhang W."/>
            <person name="Yang X."/>
            <person name="Jeffery I.B."/>
            <person name="Cooney J.C."/>
            <person name="Kagawa T.F."/>
            <person name="Liu W."/>
            <person name="Song Y."/>
            <person name="Salvetti E."/>
            <person name="Wrobel A."/>
            <person name="Rasinkangas P."/>
            <person name="Parkhill J."/>
            <person name="Rea M.C."/>
            <person name="O'Sullivan O."/>
            <person name="Ritari J."/>
            <person name="Douillard F.P."/>
            <person name="Paul Ross R."/>
            <person name="Yang R."/>
            <person name="Briner A.E."/>
            <person name="Felis G.E."/>
            <person name="de Vos W.M."/>
            <person name="Barrangou R."/>
            <person name="Klaenhammer T.R."/>
            <person name="Caufield P.W."/>
            <person name="Cui Y."/>
            <person name="Zhang H."/>
            <person name="O'Toole P.W."/>
        </authorList>
    </citation>
    <scope>NUCLEOTIDE SEQUENCE [LARGE SCALE GENOMIC DNA]</scope>
    <source>
        <strain evidence="5 6">DSM 20634</strain>
    </source>
</reference>
<dbReference type="AlphaFoldDB" id="A0A0R2ACC7"/>
<dbReference type="PANTHER" id="PTHR42756:SF1">
    <property type="entry name" value="TRANSCRIPTIONAL REPRESSOR OF EMRAB OPERON"/>
    <property type="match status" value="1"/>
</dbReference>
<dbReference type="SUPFAM" id="SSF46785">
    <property type="entry name" value="Winged helix' DNA-binding domain"/>
    <property type="match status" value="1"/>
</dbReference>
<dbReference type="InterPro" id="IPR000835">
    <property type="entry name" value="HTH_MarR-typ"/>
</dbReference>
<dbReference type="InterPro" id="IPR036390">
    <property type="entry name" value="WH_DNA-bd_sf"/>
</dbReference>
<dbReference type="Gene3D" id="1.10.10.10">
    <property type="entry name" value="Winged helix-like DNA-binding domain superfamily/Winged helix DNA-binding domain"/>
    <property type="match status" value="1"/>
</dbReference>
<keyword evidence="6" id="KW-1185">Reference proteome</keyword>
<dbReference type="PANTHER" id="PTHR42756">
    <property type="entry name" value="TRANSCRIPTIONAL REGULATOR, MARR"/>
    <property type="match status" value="1"/>
</dbReference>
<dbReference type="Proteomes" id="UP000051733">
    <property type="component" value="Unassembled WGS sequence"/>
</dbReference>
<dbReference type="GO" id="GO:0003700">
    <property type="term" value="F:DNA-binding transcription factor activity"/>
    <property type="evidence" value="ECO:0007669"/>
    <property type="project" value="InterPro"/>
</dbReference>
<gene>
    <name evidence="5" type="ORF">FC26_GL001834</name>
</gene>
<evidence type="ECO:0000259" key="4">
    <source>
        <dbReference type="PROSITE" id="PS50995"/>
    </source>
</evidence>
<dbReference type="EMBL" id="AYYY01000029">
    <property type="protein sequence ID" value="KRM61286.1"/>
    <property type="molecule type" value="Genomic_DNA"/>
</dbReference>
<comment type="caution">
    <text evidence="5">The sequence shown here is derived from an EMBL/GenBank/DDBJ whole genome shotgun (WGS) entry which is preliminary data.</text>
</comment>
<name>A0A0R2ACC7_9LACO</name>
<sequence length="142" mass="16898">MTQDNGRLLKKAANQLNRNFDQFAQQYGLTSMQMAIIDFIGRHEGRVVTQRDIEHEFNIQRSTATTMLQRMEKKQLIVRQVLKDDARQKQVQLLPDAIKLENVVSQYMLKENERLSMKFTYDDIMTFQRILTFYANDYKNQD</sequence>
<dbReference type="Pfam" id="PF12802">
    <property type="entry name" value="MarR_2"/>
    <property type="match status" value="1"/>
</dbReference>